<evidence type="ECO:0000256" key="4">
    <source>
        <dbReference type="ARBA" id="ARBA00022692"/>
    </source>
</evidence>
<evidence type="ECO:0000256" key="10">
    <source>
        <dbReference type="RuleBase" id="RU351113"/>
    </source>
</evidence>
<comment type="similarity">
    <text evidence="10">Belongs to the insect chemoreceptor superfamily. Heteromeric odorant receptor channel (TC 1.A.69) family.</text>
</comment>
<keyword evidence="2" id="KW-1003">Cell membrane</keyword>
<proteinExistence type="evidence at transcript level"/>
<evidence type="ECO:0000256" key="6">
    <source>
        <dbReference type="ARBA" id="ARBA00022989"/>
    </source>
</evidence>
<dbReference type="Pfam" id="PF02949">
    <property type="entry name" value="7tm_6"/>
    <property type="match status" value="1"/>
</dbReference>
<dbReference type="AlphaFoldDB" id="A0AAU0QMN1"/>
<organism evidence="11">
    <name type="scientific">Leucinodes orbonalis</name>
    <dbReference type="NCBI Taxonomy" id="711050"/>
    <lineage>
        <taxon>Eukaryota</taxon>
        <taxon>Metazoa</taxon>
        <taxon>Ecdysozoa</taxon>
        <taxon>Arthropoda</taxon>
        <taxon>Hexapoda</taxon>
        <taxon>Insecta</taxon>
        <taxon>Pterygota</taxon>
        <taxon>Neoptera</taxon>
        <taxon>Endopterygota</taxon>
        <taxon>Lepidoptera</taxon>
        <taxon>Glossata</taxon>
        <taxon>Ditrysia</taxon>
        <taxon>Pyraloidea</taxon>
        <taxon>Crambidae</taxon>
        <taxon>Spilomelinae</taxon>
        <taxon>Leucinodes</taxon>
    </lineage>
</organism>
<keyword evidence="7 10" id="KW-0472">Membrane</keyword>
<dbReference type="PANTHER" id="PTHR21137">
    <property type="entry name" value="ODORANT RECEPTOR"/>
    <property type="match status" value="1"/>
</dbReference>
<dbReference type="GO" id="GO:0007165">
    <property type="term" value="P:signal transduction"/>
    <property type="evidence" value="ECO:0007669"/>
    <property type="project" value="UniProtKB-KW"/>
</dbReference>
<evidence type="ECO:0000256" key="2">
    <source>
        <dbReference type="ARBA" id="ARBA00022475"/>
    </source>
</evidence>
<keyword evidence="6 10" id="KW-1133">Transmembrane helix</keyword>
<keyword evidence="8 10" id="KW-0675">Receptor</keyword>
<name>A0AAU0QMN1_9NEOP</name>
<sequence>MSTSDQIELTTKTEIFFSKLCHIAYLHGFPNLWITDLNFSKTFKKYHFIIYKTLDVIFYLFIISQWTASLKQHNLTQKQMSDNLLFSYAQPSLYSYRLALDYHQDKIREIIFNVFVKLKGLHNDEKLEKKMIRKTTILSLVFLTMVCSCLVFFGCQGIYADDAKFVTVITIWPDVEDTRLVAYLGRVVIYIIWWLLIMNVMASYNAVLTLMVTLEYQFKYLGKYFRELDLIFEEDISQKEKERKYYEGVKLGISLHSIILRCVELTQDSCTNVYGLHILVNISVLVSVMFQMVYTGRDLDSVFSTLATGTAMLISTGYFMWCAGDVTVEASFLATDMYFSGWHNCGENAPRVRRLLILAMMQAQNPVEITIMGVFTVSYQAFLSIVKSSYTIFTVLY</sequence>
<reference evidence="11" key="1">
    <citation type="submission" date="2023-05" db="EMBL/GenBank/DDBJ databases">
        <authorList>
            <person name="Pathak J."/>
            <person name="Thiruvengadam V."/>
            <person name="Gracy G.R."/>
            <person name="M M."/>
        </authorList>
    </citation>
    <scope>NUCLEOTIDE SEQUENCE</scope>
    <source>
        <tissue evidence="11">Head and antenna</tissue>
    </source>
</reference>
<comment type="subcellular location">
    <subcellularLocation>
        <location evidence="1 10">Cell membrane</location>
        <topology evidence="1 10">Multi-pass membrane protein</topology>
    </subcellularLocation>
</comment>
<evidence type="ECO:0000256" key="3">
    <source>
        <dbReference type="ARBA" id="ARBA00022606"/>
    </source>
</evidence>
<feature type="transmembrane region" description="Helical" evidence="10">
    <location>
        <begin position="137"/>
        <end position="160"/>
    </location>
</feature>
<dbReference type="EMBL" id="OQ970382">
    <property type="protein sequence ID" value="WPO56489.1"/>
    <property type="molecule type" value="mRNA"/>
</dbReference>
<keyword evidence="9 10" id="KW-0807">Transducer</keyword>
<accession>A0AAU0QMN1</accession>
<dbReference type="GO" id="GO:0005549">
    <property type="term" value="F:odorant binding"/>
    <property type="evidence" value="ECO:0007669"/>
    <property type="project" value="InterPro"/>
</dbReference>
<evidence type="ECO:0000256" key="7">
    <source>
        <dbReference type="ARBA" id="ARBA00023136"/>
    </source>
</evidence>
<evidence type="ECO:0000256" key="9">
    <source>
        <dbReference type="ARBA" id="ARBA00023224"/>
    </source>
</evidence>
<feature type="transmembrane region" description="Helical" evidence="10">
    <location>
        <begin position="301"/>
        <end position="321"/>
    </location>
</feature>
<dbReference type="GO" id="GO:0005886">
    <property type="term" value="C:plasma membrane"/>
    <property type="evidence" value="ECO:0007669"/>
    <property type="project" value="UniProtKB-SubCell"/>
</dbReference>
<keyword evidence="4 10" id="KW-0812">Transmembrane</keyword>
<feature type="transmembrane region" description="Helical" evidence="10">
    <location>
        <begin position="48"/>
        <end position="68"/>
    </location>
</feature>
<keyword evidence="5 10" id="KW-0552">Olfaction</keyword>
<feature type="transmembrane region" description="Helical" evidence="10">
    <location>
        <begin position="180"/>
        <end position="197"/>
    </location>
</feature>
<protein>
    <recommendedName>
        <fullName evidence="10">Odorant receptor</fullName>
    </recommendedName>
</protein>
<evidence type="ECO:0000256" key="5">
    <source>
        <dbReference type="ARBA" id="ARBA00022725"/>
    </source>
</evidence>
<comment type="caution">
    <text evidence="10">Lacks conserved residue(s) required for the propagation of feature annotation.</text>
</comment>
<keyword evidence="3 10" id="KW-0716">Sensory transduction</keyword>
<dbReference type="GO" id="GO:0004984">
    <property type="term" value="F:olfactory receptor activity"/>
    <property type="evidence" value="ECO:0007669"/>
    <property type="project" value="InterPro"/>
</dbReference>
<evidence type="ECO:0000313" key="11">
    <source>
        <dbReference type="EMBL" id="WPO56489.1"/>
    </source>
</evidence>
<evidence type="ECO:0000256" key="1">
    <source>
        <dbReference type="ARBA" id="ARBA00004651"/>
    </source>
</evidence>
<dbReference type="InterPro" id="IPR004117">
    <property type="entry name" value="7tm6_olfct_rcpt"/>
</dbReference>
<evidence type="ECO:0000256" key="8">
    <source>
        <dbReference type="ARBA" id="ARBA00023170"/>
    </source>
</evidence>
<dbReference type="PANTHER" id="PTHR21137:SF35">
    <property type="entry name" value="ODORANT RECEPTOR 19A-RELATED"/>
    <property type="match status" value="1"/>
</dbReference>
<feature type="transmembrane region" description="Helical" evidence="10">
    <location>
        <begin position="274"/>
        <end position="294"/>
    </location>
</feature>